<evidence type="ECO:0000313" key="7">
    <source>
        <dbReference type="EMBL" id="MFC3165399.1"/>
    </source>
</evidence>
<dbReference type="InterPro" id="IPR011010">
    <property type="entry name" value="DNA_brk_join_enz"/>
</dbReference>
<dbReference type="PANTHER" id="PTHR30629">
    <property type="entry name" value="PROPHAGE INTEGRASE"/>
    <property type="match status" value="1"/>
</dbReference>
<dbReference type="SUPFAM" id="SSF56349">
    <property type="entry name" value="DNA breaking-rejoining enzymes"/>
    <property type="match status" value="1"/>
</dbReference>
<dbReference type="PANTHER" id="PTHR30629:SF2">
    <property type="entry name" value="PROPHAGE INTEGRASE INTS-RELATED"/>
    <property type="match status" value="1"/>
</dbReference>
<dbReference type="Pfam" id="PF00589">
    <property type="entry name" value="Phage_integrase"/>
    <property type="match status" value="1"/>
</dbReference>
<dbReference type="Proteomes" id="UP001595647">
    <property type="component" value="Unassembled WGS sequence"/>
</dbReference>
<evidence type="ECO:0000313" key="8">
    <source>
        <dbReference type="Proteomes" id="UP001595647"/>
    </source>
</evidence>
<comment type="caution">
    <text evidence="7">The sequence shown here is derived from an EMBL/GenBank/DDBJ whole genome shotgun (WGS) entry which is preliminary data.</text>
</comment>
<comment type="similarity">
    <text evidence="1">Belongs to the 'phage' integrase family.</text>
</comment>
<keyword evidence="4" id="KW-0233">DNA recombination</keyword>
<dbReference type="EMBL" id="JBHRTG010000019">
    <property type="protein sequence ID" value="MFC3165399.1"/>
    <property type="molecule type" value="Genomic_DNA"/>
</dbReference>
<dbReference type="PROSITE" id="PS51898">
    <property type="entry name" value="TYR_RECOMBINASE"/>
    <property type="match status" value="1"/>
</dbReference>
<keyword evidence="8" id="KW-1185">Reference proteome</keyword>
<feature type="region of interest" description="Disordered" evidence="5">
    <location>
        <begin position="272"/>
        <end position="291"/>
    </location>
</feature>
<proteinExistence type="inferred from homology"/>
<reference evidence="8" key="1">
    <citation type="journal article" date="2019" name="Int. J. Syst. Evol. Microbiol.">
        <title>The Global Catalogue of Microorganisms (GCM) 10K type strain sequencing project: providing services to taxonomists for standard genome sequencing and annotation.</title>
        <authorList>
            <consortium name="The Broad Institute Genomics Platform"/>
            <consortium name="The Broad Institute Genome Sequencing Center for Infectious Disease"/>
            <person name="Wu L."/>
            <person name="Ma J."/>
        </authorList>
    </citation>
    <scope>NUCLEOTIDE SEQUENCE [LARGE SCALE GENOMIC DNA]</scope>
    <source>
        <strain evidence="8">KCTC 52231</strain>
    </source>
</reference>
<dbReference type="RefSeq" id="WP_378143810.1">
    <property type="nucleotide sequence ID" value="NZ_JBHRTG010000019.1"/>
</dbReference>
<feature type="domain" description="Tyr recombinase" evidence="6">
    <location>
        <begin position="91"/>
        <end position="258"/>
    </location>
</feature>
<evidence type="ECO:0000256" key="5">
    <source>
        <dbReference type="SAM" id="MobiDB-lite"/>
    </source>
</evidence>
<keyword evidence="3" id="KW-0238">DNA-binding</keyword>
<keyword evidence="2" id="KW-0229">DNA integration</keyword>
<dbReference type="InterPro" id="IPR002104">
    <property type="entry name" value="Integrase_catalytic"/>
</dbReference>
<accession>A0ABV7I433</accession>
<evidence type="ECO:0000256" key="3">
    <source>
        <dbReference type="ARBA" id="ARBA00023125"/>
    </source>
</evidence>
<sequence length="291" mass="32163">MESGHWRTFKDGTRRQRSNIFKIIADKAGRQPFTSITRKSIEVTMDSKADTPAQANNFLKAMAGLCEWAVRNEFMASNPTVGVRRLEIKSDGFPAWNEDDVRKFCERWPIGTSQRLALELALNTGLRRSDLCQIGRQHLRGGVLTIKTKKTGTVVTVELSQRVIDIIDATPTGDLHFLVTSFKKPFTDAGFGNWFGAAARDAGIEKNTHGLRKLSATLAADGGATAHQLMSQYGWATPKQAEVYTRGADRARLGKHSSRIVSEQVDNIFAPHPEPGEGLGAETIINSNRRK</sequence>
<evidence type="ECO:0000256" key="1">
    <source>
        <dbReference type="ARBA" id="ARBA00008857"/>
    </source>
</evidence>
<protein>
    <submittedName>
        <fullName evidence="7">Tyrosine-type recombinase/integrase</fullName>
    </submittedName>
</protein>
<dbReference type="Gene3D" id="1.10.150.130">
    <property type="match status" value="1"/>
</dbReference>
<dbReference type="InterPro" id="IPR013762">
    <property type="entry name" value="Integrase-like_cat_sf"/>
</dbReference>
<dbReference type="InterPro" id="IPR050808">
    <property type="entry name" value="Phage_Integrase"/>
</dbReference>
<dbReference type="Gene3D" id="1.10.443.10">
    <property type="entry name" value="Intergrase catalytic core"/>
    <property type="match status" value="1"/>
</dbReference>
<dbReference type="InterPro" id="IPR010998">
    <property type="entry name" value="Integrase_recombinase_N"/>
</dbReference>
<name>A0ABV7I433_9HYPH</name>
<evidence type="ECO:0000256" key="4">
    <source>
        <dbReference type="ARBA" id="ARBA00023172"/>
    </source>
</evidence>
<organism evidence="7 8">
    <name type="scientific">Ciceribacter thiooxidans</name>
    <dbReference type="NCBI Taxonomy" id="1969821"/>
    <lineage>
        <taxon>Bacteria</taxon>
        <taxon>Pseudomonadati</taxon>
        <taxon>Pseudomonadota</taxon>
        <taxon>Alphaproteobacteria</taxon>
        <taxon>Hyphomicrobiales</taxon>
        <taxon>Rhizobiaceae</taxon>
        <taxon>Ciceribacter</taxon>
    </lineage>
</organism>
<evidence type="ECO:0000256" key="2">
    <source>
        <dbReference type="ARBA" id="ARBA00022908"/>
    </source>
</evidence>
<gene>
    <name evidence="7" type="ORF">ACFOHV_19125</name>
</gene>
<evidence type="ECO:0000259" key="6">
    <source>
        <dbReference type="PROSITE" id="PS51898"/>
    </source>
</evidence>